<dbReference type="InterPro" id="IPR006439">
    <property type="entry name" value="HAD-SF_hydro_IA"/>
</dbReference>
<evidence type="ECO:0000256" key="2">
    <source>
        <dbReference type="ARBA" id="ARBA00022553"/>
    </source>
</evidence>
<dbReference type="Gene3D" id="1.10.150.240">
    <property type="entry name" value="Putative phosphatase, domain 2"/>
    <property type="match status" value="1"/>
</dbReference>
<feature type="site" description="Important for catalytic activity and assists the phosphoryl transfer reaction to Asp8 by balancing charge and orienting the reacting groups" evidence="13">
    <location>
        <position position="145"/>
    </location>
</feature>
<comment type="similarity">
    <text evidence="1">Belongs to the HAD-like hydrolase superfamily. CbbY/CbbZ/Gph/YieH family.</text>
</comment>
<feature type="binding site" evidence="11">
    <location>
        <begin position="9"/>
        <end position="11"/>
    </location>
    <ligand>
        <name>substrate</name>
    </ligand>
</feature>
<evidence type="ECO:0000256" key="9">
    <source>
        <dbReference type="ARBA" id="ARBA00044991"/>
    </source>
</evidence>
<dbReference type="EMBL" id="CP039126">
    <property type="protein sequence ID" value="QMW77937.1"/>
    <property type="molecule type" value="Genomic_DNA"/>
</dbReference>
<dbReference type="InterPro" id="IPR051600">
    <property type="entry name" value="Beta-PGM-like"/>
</dbReference>
<dbReference type="EC" id="5.4.2.6" evidence="8"/>
<keyword evidence="6" id="KW-0119">Carbohydrate metabolism</keyword>
<comment type="cofactor">
    <cofactor evidence="12">
        <name>Mg(2+)</name>
        <dbReference type="ChEBI" id="CHEBI:18420"/>
    </cofactor>
    <text evidence="12">Binds 2 magnesium ions per subunit.</text>
</comment>
<dbReference type="InterPro" id="IPR010976">
    <property type="entry name" value="B-phosphoglucomutase_hydrolase"/>
</dbReference>
<dbReference type="PANTHER" id="PTHR46193">
    <property type="entry name" value="6-PHOSPHOGLUCONATE PHOSPHATASE"/>
    <property type="match status" value="1"/>
</dbReference>
<dbReference type="NCBIfam" id="TIGR01990">
    <property type="entry name" value="bPGM"/>
    <property type="match status" value="1"/>
</dbReference>
<evidence type="ECO:0000256" key="1">
    <source>
        <dbReference type="ARBA" id="ARBA00006171"/>
    </source>
</evidence>
<dbReference type="InterPro" id="IPR023214">
    <property type="entry name" value="HAD_sf"/>
</dbReference>
<dbReference type="GeneID" id="75050417"/>
<feature type="binding site" evidence="12">
    <location>
        <position position="170"/>
    </location>
    <ligand>
        <name>Mg(2+)</name>
        <dbReference type="ChEBI" id="CHEBI:18420"/>
    </ligand>
</feature>
<dbReference type="InterPro" id="IPR023198">
    <property type="entry name" value="PGP-like_dom2"/>
</dbReference>
<keyword evidence="3 12" id="KW-0479">Metal-binding</keyword>
<reference evidence="14 15" key="1">
    <citation type="submission" date="2019-04" db="EMBL/GenBank/DDBJ databases">
        <authorList>
            <person name="Schori C."/>
            <person name="Ahrens C."/>
        </authorList>
    </citation>
    <scope>NUCLEOTIDE SEQUENCE [LARGE SCALE GENOMIC DNA]</scope>
    <source>
        <strain evidence="14 15">DSM 2950</strain>
    </source>
</reference>
<feature type="site" description="Important for catalytic activity and assists the phosphoryl transfer reaction to Asp8 by balancing charge and orienting the reacting groups" evidence="13">
    <location>
        <position position="114"/>
    </location>
</feature>
<dbReference type="Gene3D" id="3.40.50.1000">
    <property type="entry name" value="HAD superfamily/HAD-like"/>
    <property type="match status" value="1"/>
</dbReference>
<evidence type="ECO:0000256" key="10">
    <source>
        <dbReference type="PIRSR" id="PIRSR610972-1"/>
    </source>
</evidence>
<protein>
    <recommendedName>
        <fullName evidence="9">Beta-phosphoglucomutase</fullName>
        <ecNumber evidence="8">5.4.2.6</ecNumber>
    </recommendedName>
</protein>
<dbReference type="CDD" id="cd02598">
    <property type="entry name" value="HAD_BPGM"/>
    <property type="match status" value="1"/>
</dbReference>
<evidence type="ECO:0000256" key="7">
    <source>
        <dbReference type="ARBA" id="ARBA00044926"/>
    </source>
</evidence>
<dbReference type="Pfam" id="PF00702">
    <property type="entry name" value="Hydrolase"/>
    <property type="match status" value="1"/>
</dbReference>
<keyword evidence="2" id="KW-0597">Phosphoprotein</keyword>
<feature type="active site" description="Nucleophile" evidence="10">
    <location>
        <position position="9"/>
    </location>
</feature>
<feature type="binding site" evidence="11">
    <location>
        <position position="76"/>
    </location>
    <ligand>
        <name>substrate</name>
    </ligand>
</feature>
<dbReference type="GO" id="GO:0008801">
    <property type="term" value="F:beta-phosphoglucomutase activity"/>
    <property type="evidence" value="ECO:0007669"/>
    <property type="project" value="UniProtKB-EC"/>
</dbReference>
<proteinExistence type="inferred from homology"/>
<keyword evidence="4 12" id="KW-0460">Magnesium</keyword>
<name>A0A7G5MTJ4_9FIRM</name>
<evidence type="ECO:0000256" key="8">
    <source>
        <dbReference type="ARBA" id="ARBA00044968"/>
    </source>
</evidence>
<dbReference type="Proteomes" id="UP000515789">
    <property type="component" value="Chromosome"/>
</dbReference>
<feature type="binding site" evidence="12">
    <location>
        <position position="9"/>
    </location>
    <ligand>
        <name>Mg(2+)</name>
        <dbReference type="ChEBI" id="CHEBI:18420"/>
    </ligand>
</feature>
<dbReference type="GO" id="GO:0005975">
    <property type="term" value="P:carbohydrate metabolic process"/>
    <property type="evidence" value="ECO:0007669"/>
    <property type="project" value="InterPro"/>
</dbReference>
<feature type="binding site" evidence="11">
    <location>
        <begin position="114"/>
        <end position="118"/>
    </location>
    <ligand>
        <name>substrate</name>
    </ligand>
</feature>
<evidence type="ECO:0000256" key="3">
    <source>
        <dbReference type="ARBA" id="ARBA00022723"/>
    </source>
</evidence>
<evidence type="ECO:0000256" key="6">
    <source>
        <dbReference type="ARBA" id="ARBA00023277"/>
    </source>
</evidence>
<dbReference type="NCBIfam" id="TIGR02009">
    <property type="entry name" value="PGMB-YQAB-SF"/>
    <property type="match status" value="1"/>
</dbReference>
<feature type="binding site" evidence="11">
    <location>
        <position position="145"/>
    </location>
    <ligand>
        <name>substrate</name>
    </ligand>
</feature>
<organism evidence="14 15">
    <name type="scientific">Blautia producta</name>
    <dbReference type="NCBI Taxonomy" id="33035"/>
    <lineage>
        <taxon>Bacteria</taxon>
        <taxon>Bacillati</taxon>
        <taxon>Bacillota</taxon>
        <taxon>Clostridia</taxon>
        <taxon>Lachnospirales</taxon>
        <taxon>Lachnospiraceae</taxon>
        <taxon>Blautia</taxon>
    </lineage>
</organism>
<dbReference type="GO" id="GO:0000287">
    <property type="term" value="F:magnesium ion binding"/>
    <property type="evidence" value="ECO:0007669"/>
    <property type="project" value="InterPro"/>
</dbReference>
<dbReference type="InterPro" id="IPR010972">
    <property type="entry name" value="Beta-PGM"/>
</dbReference>
<evidence type="ECO:0000256" key="13">
    <source>
        <dbReference type="PIRSR" id="PIRSR610972-4"/>
    </source>
</evidence>
<sequence>MKYKGIIFDLDGVICHTDNYHYQAWKRLANKLGIYFDETINNRLRGISRMESLDIVLEKYHKTLTREEKVRYAEEKNNFYKELLRNMSPADLSLEVKETLDQLKRKGLKLAIGSSSKNAGFILERIGLAGYFDAVSDGNNISNSKPDAEVFLKAAQFMKLEPKDCLVVEDSAAGLQAAVNGKMDCAAIGDAVKSELATYKLQSFKDLLTAVEDGLQSNDE</sequence>
<accession>A0A7G5MTJ4</accession>
<gene>
    <name evidence="14" type="primary">pgmB</name>
    <name evidence="14" type="ORF">E5259_10230</name>
</gene>
<dbReference type="SFLD" id="SFLDG01129">
    <property type="entry name" value="C1.5:_HAD__Beta-PGM__Phosphata"/>
    <property type="match status" value="1"/>
</dbReference>
<feature type="binding site" evidence="11">
    <location>
        <position position="52"/>
    </location>
    <ligand>
        <name>substrate</name>
    </ligand>
</feature>
<feature type="binding site" evidence="12">
    <location>
        <position position="169"/>
    </location>
    <ligand>
        <name>Mg(2+)</name>
        <dbReference type="ChEBI" id="CHEBI:18420"/>
    </ligand>
</feature>
<dbReference type="AlphaFoldDB" id="A0A7G5MTJ4"/>
<keyword evidence="5 14" id="KW-0413">Isomerase</keyword>
<dbReference type="SFLD" id="SFLDG01135">
    <property type="entry name" value="C1.5.6:_HAD__Beta-PGM__Phospha"/>
    <property type="match status" value="1"/>
</dbReference>
<dbReference type="SUPFAM" id="SSF56784">
    <property type="entry name" value="HAD-like"/>
    <property type="match status" value="1"/>
</dbReference>
<dbReference type="PANTHER" id="PTHR46193:SF18">
    <property type="entry name" value="HEXITOL PHOSPHATASE B"/>
    <property type="match status" value="1"/>
</dbReference>
<feature type="binding site" evidence="11">
    <location>
        <begin position="44"/>
        <end position="49"/>
    </location>
    <ligand>
        <name>substrate</name>
    </ligand>
</feature>
<evidence type="ECO:0000313" key="14">
    <source>
        <dbReference type="EMBL" id="QMW77937.1"/>
    </source>
</evidence>
<feature type="active site" description="Proton donor/acceptor" evidence="10">
    <location>
        <position position="11"/>
    </location>
</feature>
<evidence type="ECO:0000256" key="12">
    <source>
        <dbReference type="PIRSR" id="PIRSR610972-3"/>
    </source>
</evidence>
<dbReference type="RefSeq" id="WP_018597362.1">
    <property type="nucleotide sequence ID" value="NZ_CABLBP010000006.1"/>
</dbReference>
<dbReference type="NCBIfam" id="TIGR01509">
    <property type="entry name" value="HAD-SF-IA-v3"/>
    <property type="match status" value="1"/>
</dbReference>
<dbReference type="SFLD" id="SFLDS00003">
    <property type="entry name" value="Haloacid_Dehalogenase"/>
    <property type="match status" value="1"/>
</dbReference>
<comment type="catalytic activity">
    <reaction evidence="7">
        <text>beta-D-glucose 1-phosphate = beta-D-glucose 6-phosphate</text>
        <dbReference type="Rhea" id="RHEA:20113"/>
        <dbReference type="ChEBI" id="CHEBI:57684"/>
        <dbReference type="ChEBI" id="CHEBI:58247"/>
        <dbReference type="EC" id="5.4.2.6"/>
    </reaction>
</comment>
<feature type="binding site" evidence="12">
    <location>
        <position position="11"/>
    </location>
    <ligand>
        <name>Mg(2+)</name>
        <dbReference type="ChEBI" id="CHEBI:18420"/>
    </ligand>
</feature>
<evidence type="ECO:0000256" key="4">
    <source>
        <dbReference type="ARBA" id="ARBA00022842"/>
    </source>
</evidence>
<evidence type="ECO:0000256" key="11">
    <source>
        <dbReference type="PIRSR" id="PIRSR610972-2"/>
    </source>
</evidence>
<evidence type="ECO:0000313" key="15">
    <source>
        <dbReference type="Proteomes" id="UP000515789"/>
    </source>
</evidence>
<evidence type="ECO:0000256" key="5">
    <source>
        <dbReference type="ARBA" id="ARBA00023235"/>
    </source>
</evidence>
<dbReference type="InterPro" id="IPR036412">
    <property type="entry name" value="HAD-like_sf"/>
</dbReference>
<feature type="binding site" evidence="11">
    <location>
        <position position="25"/>
    </location>
    <ligand>
        <name>substrate</name>
    </ligand>
</feature>